<keyword evidence="1" id="KW-0732">Signal</keyword>
<dbReference type="RefSeq" id="WP_093392902.1">
    <property type="nucleotide sequence ID" value="NZ_FOUU01000001.1"/>
</dbReference>
<evidence type="ECO:0000256" key="1">
    <source>
        <dbReference type="SAM" id="SignalP"/>
    </source>
</evidence>
<accession>A0A1I4QYF6</accession>
<dbReference type="EMBL" id="FOUU01000001">
    <property type="protein sequence ID" value="SFM44750.1"/>
    <property type="molecule type" value="Genomic_DNA"/>
</dbReference>
<dbReference type="AlphaFoldDB" id="A0A1I4QYF6"/>
<name>A0A1I4QYF6_9BACT</name>
<proteinExistence type="predicted"/>
<feature type="chain" id="PRO_5011572762" description="DUF3034 family protein" evidence="1">
    <location>
        <begin position="22"/>
        <end position="301"/>
    </location>
</feature>
<evidence type="ECO:0000313" key="2">
    <source>
        <dbReference type="EMBL" id="SFM44750.1"/>
    </source>
</evidence>
<dbReference type="STRING" id="39841.SAMN05660836_00280"/>
<dbReference type="Pfam" id="PF11231">
    <property type="entry name" value="DUF3034"/>
    <property type="match status" value="1"/>
</dbReference>
<organism evidence="2 3">
    <name type="scientific">Thermodesulforhabdus norvegica</name>
    <dbReference type="NCBI Taxonomy" id="39841"/>
    <lineage>
        <taxon>Bacteria</taxon>
        <taxon>Pseudomonadati</taxon>
        <taxon>Thermodesulfobacteriota</taxon>
        <taxon>Syntrophobacteria</taxon>
        <taxon>Syntrophobacterales</taxon>
        <taxon>Thermodesulforhabdaceae</taxon>
        <taxon>Thermodesulforhabdus</taxon>
    </lineage>
</organism>
<sequence>MKKLISTMIMFCAFSCLVVQADAAPPLPLHNVEGFGGVAITGTAYLVNPPEDDRPIGMPAVGGGFVYTPKGRTFGFSTFTVNLFNRLELGYAFNVLNLHDLPLDVAEATGIEIANDRVFLHNLNARFNLIPENGFNLSWMPALTAGIHYKKVEKLSDIDETLGGALTDAGIEDTDGIDFTLYASKMLTFLPRPVLLNLGLRNSEAAHIGLLGFTGDREFLLEGSVIVFVTDRFLVGAEYRQKPNNYRPIPGLVEPEDDWWSVVAAFIVNDRLTISGGIFNFGEVLNHYDNGAVGLKLKFEF</sequence>
<feature type="signal peptide" evidence="1">
    <location>
        <begin position="1"/>
        <end position="21"/>
    </location>
</feature>
<reference evidence="3" key="1">
    <citation type="submission" date="2016-10" db="EMBL/GenBank/DDBJ databases">
        <authorList>
            <person name="Varghese N."/>
            <person name="Submissions S."/>
        </authorList>
    </citation>
    <scope>NUCLEOTIDE SEQUENCE [LARGE SCALE GENOMIC DNA]</scope>
    <source>
        <strain evidence="3">DSM 9990</strain>
    </source>
</reference>
<evidence type="ECO:0000313" key="3">
    <source>
        <dbReference type="Proteomes" id="UP000199611"/>
    </source>
</evidence>
<dbReference type="Proteomes" id="UP000199611">
    <property type="component" value="Unassembled WGS sequence"/>
</dbReference>
<keyword evidence="3" id="KW-1185">Reference proteome</keyword>
<protein>
    <recommendedName>
        <fullName evidence="4">DUF3034 family protein</fullName>
    </recommendedName>
</protein>
<dbReference type="OrthoDB" id="9126735at2"/>
<gene>
    <name evidence="2" type="ORF">SAMN05660836_00280</name>
</gene>
<evidence type="ECO:0008006" key="4">
    <source>
        <dbReference type="Google" id="ProtNLM"/>
    </source>
</evidence>
<dbReference type="InterPro" id="IPR021393">
    <property type="entry name" value="DUF3034"/>
</dbReference>